<dbReference type="Gene3D" id="1.25.10.10">
    <property type="entry name" value="Leucine-rich Repeat Variant"/>
    <property type="match status" value="3"/>
</dbReference>
<dbReference type="SUPFAM" id="SSF48371">
    <property type="entry name" value="ARM repeat"/>
    <property type="match status" value="2"/>
</dbReference>
<dbReference type="Proteomes" id="UP000076577">
    <property type="component" value="Unassembled WGS sequence"/>
</dbReference>
<feature type="region of interest" description="Disordered" evidence="1">
    <location>
        <begin position="438"/>
        <end position="462"/>
    </location>
</feature>
<evidence type="ECO:0000313" key="2">
    <source>
        <dbReference type="EMBL" id="KZL05128.1"/>
    </source>
</evidence>
<evidence type="ECO:0000313" key="3">
    <source>
        <dbReference type="Proteomes" id="UP000076577"/>
    </source>
</evidence>
<proteinExistence type="predicted"/>
<dbReference type="PATRIC" id="fig|989403.3.peg.4913"/>
<accession>A0A165T0K8</accession>
<dbReference type="SMART" id="SM00567">
    <property type="entry name" value="EZ_HEAT"/>
    <property type="match status" value="7"/>
</dbReference>
<comment type="caution">
    <text evidence="2">The sequence shown here is derived from an EMBL/GenBank/DDBJ whole genome shotgun (WGS) entry which is preliminary data.</text>
</comment>
<dbReference type="EMBL" id="LMCB01000159">
    <property type="protein sequence ID" value="KZL05128.1"/>
    <property type="molecule type" value="Genomic_DNA"/>
</dbReference>
<gene>
    <name evidence="2" type="ORF">PsAD2_04483</name>
</gene>
<dbReference type="STRING" id="989403.SAMN05421798_11145"/>
<protein>
    <submittedName>
        <fullName evidence="2">HEAT repeat protein</fullName>
    </submittedName>
</protein>
<dbReference type="Pfam" id="PF13646">
    <property type="entry name" value="HEAT_2"/>
    <property type="match status" value="2"/>
</dbReference>
<dbReference type="RefSeq" id="WP_068010849.1">
    <property type="nucleotide sequence ID" value="NZ_FOFM01000011.1"/>
</dbReference>
<dbReference type="InterPro" id="IPR016024">
    <property type="entry name" value="ARM-type_fold"/>
</dbReference>
<name>A0A165T0K8_9HYPH</name>
<feature type="compositionally biased region" description="Basic and acidic residues" evidence="1">
    <location>
        <begin position="438"/>
        <end position="447"/>
    </location>
</feature>
<evidence type="ECO:0000256" key="1">
    <source>
        <dbReference type="SAM" id="MobiDB-lite"/>
    </source>
</evidence>
<sequence length="788" mass="84413">MTVSTIRMDQGFAIEQTEATEKLVKILCELLANGEEREKCFSAQVLGKFGGSAAHSALADALRDEDEDVRSDVIAALISAGTGLDAEVLLWSLQNDPVLEVKLAAIEGLAIVGGPVAEEWLTKLAKERCEEDVAWDGYGAEWDDWLDVQRKSILALGTLKCDGSAPTLLEAARDPFGQEIWPEVTMALSDMGVAGLLELAVLATDSSARVREHTARALSTAQDERVSEILQVLFADADPDVRVAAAEVMMARGDEADLAVLLADSEPQMRRLALKAPGNLSYAKLEKVAFEDDEETLRVMALEQLADCDIAKPDALKERIECSLRGASEVFVAALIPVIARLEGEEAATMLAEIFAHRKEEAVLKAFIVLHGKVPSTEGFGVLQEQVTSAVQEIRLAALNSLAKLAEGEGDFADNAAVQLVWAACGKLLPEAHEQDILDSAKEKDPSELGINGKGERKKPRIQIDREGNVIEPAAADEEELADEAVAAKDLVAKVTSGAADLVSEGVPDNVPEGAIESAEDLPENVVAFPGSTLGSILNTDDELEKLAEEPVELGKKDMHFLELANETIEKKRVVPGRPDDPALDIRLLALRICGDAKRRELIDALVIALADRKMQVRFAASQSLVHLAGNGVLLSEEAVEQILALPPENDVAVRAMRVQLLGHSTNPKAAAFVEASLKDRTDAVAASALKVLSDRPGVDIDVRGYLQSPRRRLRVTALELVSAQVDTGALDDIFEAAQMENGVLISGAATCLRCYSSQSVIGAAAGWLDGGISRKLAALEVLNKYIA</sequence>
<dbReference type="AlphaFoldDB" id="A0A165T0K8"/>
<keyword evidence="3" id="KW-1185">Reference proteome</keyword>
<dbReference type="InterPro" id="IPR011989">
    <property type="entry name" value="ARM-like"/>
</dbReference>
<dbReference type="InterPro" id="IPR004155">
    <property type="entry name" value="PBS_lyase_HEAT"/>
</dbReference>
<organism evidence="2 3">
    <name type="scientific">Pseudovibrio axinellae</name>
    <dbReference type="NCBI Taxonomy" id="989403"/>
    <lineage>
        <taxon>Bacteria</taxon>
        <taxon>Pseudomonadati</taxon>
        <taxon>Pseudomonadota</taxon>
        <taxon>Alphaproteobacteria</taxon>
        <taxon>Hyphomicrobiales</taxon>
        <taxon>Stappiaceae</taxon>
        <taxon>Pseudovibrio</taxon>
    </lineage>
</organism>
<reference evidence="2 3" key="1">
    <citation type="journal article" date="2016" name="Front. Microbiol.">
        <title>Comparative Genomic Analysis Reveals a Diverse Repertoire of Genes Involved in Prokaryote-Eukaryote Interactions within the Pseudovibrio Genus.</title>
        <authorList>
            <person name="Romano S."/>
            <person name="Fernandez-Guerra A."/>
            <person name="Reen F.J."/>
            <person name="Glockner F.O."/>
            <person name="Crowley S.P."/>
            <person name="O'Sullivan O."/>
            <person name="Cotter P.D."/>
            <person name="Adams C."/>
            <person name="Dobson A.D."/>
            <person name="O'Gara F."/>
        </authorList>
    </citation>
    <scope>NUCLEOTIDE SEQUENCE [LARGE SCALE GENOMIC DNA]</scope>
    <source>
        <strain evidence="2 3">Ad2</strain>
    </source>
</reference>
<dbReference type="OrthoDB" id="7787289at2"/>